<evidence type="ECO:0000313" key="3">
    <source>
        <dbReference type="Proteomes" id="UP000006727"/>
    </source>
</evidence>
<protein>
    <submittedName>
        <fullName evidence="1 2">Uncharacterized protein</fullName>
    </submittedName>
</protein>
<dbReference type="InParanoid" id="A0A2K1KEP4"/>
<keyword evidence="3" id="KW-1185">Reference proteome</keyword>
<dbReference type="Proteomes" id="UP000006727">
    <property type="component" value="Chromosome 6"/>
</dbReference>
<dbReference type="Gramene" id="Pp3c6_7290V3.1">
    <property type="protein sequence ID" value="PAC:32975915.CDS.1"/>
    <property type="gene ID" value="Pp3c6_7290"/>
</dbReference>
<evidence type="ECO:0000313" key="2">
    <source>
        <dbReference type="EnsemblPlants" id="PAC:32975915.CDS.1"/>
    </source>
</evidence>
<evidence type="ECO:0000313" key="1">
    <source>
        <dbReference type="EMBL" id="PNR52251.1"/>
    </source>
</evidence>
<sequence length="64" mass="7646">MDITKSVIGRCQRGYRRKRSEKNETERKFAAGPFRRLRHRLPVFLVQSIVDLESRVRVPKFLCN</sequence>
<proteinExistence type="predicted"/>
<name>A0A2K1KEP4_PHYPA</name>
<dbReference type="EnsemblPlants" id="Pp3c6_7290V3.1">
    <property type="protein sequence ID" value="PAC:32975915.CDS.1"/>
    <property type="gene ID" value="Pp3c6_7290"/>
</dbReference>
<dbReference type="EnsemblPlants" id="Pp3c6_7290V3.2">
    <property type="protein sequence ID" value="PAC:32975916.CDS.1"/>
    <property type="gene ID" value="Pp3c6_7290"/>
</dbReference>
<dbReference type="EMBL" id="ABEU02000006">
    <property type="protein sequence ID" value="PNR52251.1"/>
    <property type="molecule type" value="Genomic_DNA"/>
</dbReference>
<reference evidence="1 3" key="2">
    <citation type="journal article" date="2018" name="Plant J.">
        <title>The Physcomitrella patens chromosome-scale assembly reveals moss genome structure and evolution.</title>
        <authorList>
            <person name="Lang D."/>
            <person name="Ullrich K.K."/>
            <person name="Murat F."/>
            <person name="Fuchs J."/>
            <person name="Jenkins J."/>
            <person name="Haas F.B."/>
            <person name="Piednoel M."/>
            <person name="Gundlach H."/>
            <person name="Van Bel M."/>
            <person name="Meyberg R."/>
            <person name="Vives C."/>
            <person name="Morata J."/>
            <person name="Symeonidi A."/>
            <person name="Hiss M."/>
            <person name="Muchero W."/>
            <person name="Kamisugi Y."/>
            <person name="Saleh O."/>
            <person name="Blanc G."/>
            <person name="Decker E.L."/>
            <person name="van Gessel N."/>
            <person name="Grimwood J."/>
            <person name="Hayes R.D."/>
            <person name="Graham S.W."/>
            <person name="Gunter L.E."/>
            <person name="McDaniel S.F."/>
            <person name="Hoernstein S.N.W."/>
            <person name="Larsson A."/>
            <person name="Li F.W."/>
            <person name="Perroud P.F."/>
            <person name="Phillips J."/>
            <person name="Ranjan P."/>
            <person name="Rokshar D.S."/>
            <person name="Rothfels C.J."/>
            <person name="Schneider L."/>
            <person name="Shu S."/>
            <person name="Stevenson D.W."/>
            <person name="Thummler F."/>
            <person name="Tillich M."/>
            <person name="Villarreal Aguilar J.C."/>
            <person name="Widiez T."/>
            <person name="Wong G.K."/>
            <person name="Wymore A."/>
            <person name="Zhang Y."/>
            <person name="Zimmer A.D."/>
            <person name="Quatrano R.S."/>
            <person name="Mayer K.F.X."/>
            <person name="Goodstein D."/>
            <person name="Casacuberta J.M."/>
            <person name="Vandepoele K."/>
            <person name="Reski R."/>
            <person name="Cuming A.C."/>
            <person name="Tuskan G.A."/>
            <person name="Maumus F."/>
            <person name="Salse J."/>
            <person name="Schmutz J."/>
            <person name="Rensing S.A."/>
        </authorList>
    </citation>
    <scope>NUCLEOTIDE SEQUENCE [LARGE SCALE GENOMIC DNA]</scope>
    <source>
        <strain evidence="2 3">cv. Gransden 2004</strain>
    </source>
</reference>
<reference evidence="2" key="3">
    <citation type="submission" date="2020-12" db="UniProtKB">
        <authorList>
            <consortium name="EnsemblPlants"/>
        </authorList>
    </citation>
    <scope>IDENTIFICATION</scope>
</reference>
<gene>
    <name evidence="1" type="ORF">PHYPA_008625</name>
</gene>
<accession>A0A2K1KEP4</accession>
<dbReference type="Gramene" id="Pp3c6_7290V3.2">
    <property type="protein sequence ID" value="PAC:32975916.CDS.1"/>
    <property type="gene ID" value="Pp3c6_7290"/>
</dbReference>
<reference evidence="1 3" key="1">
    <citation type="journal article" date="2008" name="Science">
        <title>The Physcomitrella genome reveals evolutionary insights into the conquest of land by plants.</title>
        <authorList>
            <person name="Rensing S."/>
            <person name="Lang D."/>
            <person name="Zimmer A."/>
            <person name="Terry A."/>
            <person name="Salamov A."/>
            <person name="Shapiro H."/>
            <person name="Nishiyama T."/>
            <person name="Perroud P.-F."/>
            <person name="Lindquist E."/>
            <person name="Kamisugi Y."/>
            <person name="Tanahashi T."/>
            <person name="Sakakibara K."/>
            <person name="Fujita T."/>
            <person name="Oishi K."/>
            <person name="Shin-I T."/>
            <person name="Kuroki Y."/>
            <person name="Toyoda A."/>
            <person name="Suzuki Y."/>
            <person name="Hashimoto A."/>
            <person name="Yamaguchi K."/>
            <person name="Sugano A."/>
            <person name="Kohara Y."/>
            <person name="Fujiyama A."/>
            <person name="Anterola A."/>
            <person name="Aoki S."/>
            <person name="Ashton N."/>
            <person name="Barbazuk W.B."/>
            <person name="Barker E."/>
            <person name="Bennetzen J."/>
            <person name="Bezanilla M."/>
            <person name="Blankenship R."/>
            <person name="Cho S.H."/>
            <person name="Dutcher S."/>
            <person name="Estelle M."/>
            <person name="Fawcett J.A."/>
            <person name="Gundlach H."/>
            <person name="Hanada K."/>
            <person name="Heyl A."/>
            <person name="Hicks K.A."/>
            <person name="Hugh J."/>
            <person name="Lohr M."/>
            <person name="Mayer K."/>
            <person name="Melkozernov A."/>
            <person name="Murata T."/>
            <person name="Nelson D."/>
            <person name="Pils B."/>
            <person name="Prigge M."/>
            <person name="Reiss B."/>
            <person name="Renner T."/>
            <person name="Rombauts S."/>
            <person name="Rushton P."/>
            <person name="Sanderfoot A."/>
            <person name="Schween G."/>
            <person name="Shiu S.-H."/>
            <person name="Stueber K."/>
            <person name="Theodoulou F.L."/>
            <person name="Tu H."/>
            <person name="Van de Peer Y."/>
            <person name="Verrier P.J."/>
            <person name="Waters E."/>
            <person name="Wood A."/>
            <person name="Yang L."/>
            <person name="Cove D."/>
            <person name="Cuming A."/>
            <person name="Hasebe M."/>
            <person name="Lucas S."/>
            <person name="Mishler D.B."/>
            <person name="Reski R."/>
            <person name="Grigoriev I."/>
            <person name="Quatrano R.S."/>
            <person name="Boore J.L."/>
        </authorList>
    </citation>
    <scope>NUCLEOTIDE SEQUENCE [LARGE SCALE GENOMIC DNA]</scope>
    <source>
        <strain evidence="2 3">cv. Gransden 2004</strain>
    </source>
</reference>
<dbReference type="AlphaFoldDB" id="A0A2K1KEP4"/>
<organism evidence="1">
    <name type="scientific">Physcomitrium patens</name>
    <name type="common">Spreading-leaved earth moss</name>
    <name type="synonym">Physcomitrella patens</name>
    <dbReference type="NCBI Taxonomy" id="3218"/>
    <lineage>
        <taxon>Eukaryota</taxon>
        <taxon>Viridiplantae</taxon>
        <taxon>Streptophyta</taxon>
        <taxon>Embryophyta</taxon>
        <taxon>Bryophyta</taxon>
        <taxon>Bryophytina</taxon>
        <taxon>Bryopsida</taxon>
        <taxon>Funariidae</taxon>
        <taxon>Funariales</taxon>
        <taxon>Funariaceae</taxon>
        <taxon>Physcomitrium</taxon>
    </lineage>
</organism>